<proteinExistence type="inferred from homology"/>
<dbReference type="PANTHER" id="PTHR11465:SF26">
    <property type="entry name" value="CATALASE 2"/>
    <property type="match status" value="1"/>
</dbReference>
<dbReference type="InterPro" id="IPR024711">
    <property type="entry name" value="Catalase_clade1/3"/>
</dbReference>
<protein>
    <recommendedName>
        <fullName evidence="10">Catalase core domain-containing protein</fullName>
    </recommendedName>
</protein>
<keyword evidence="3 8" id="KW-0349">Heme</keyword>
<keyword evidence="2" id="KW-0575">Peroxidase</keyword>
<feature type="compositionally biased region" description="Basic and acidic residues" evidence="9">
    <location>
        <begin position="408"/>
        <end position="418"/>
    </location>
</feature>
<keyword evidence="4 8" id="KW-0479">Metal-binding</keyword>
<dbReference type="InterPro" id="IPR018028">
    <property type="entry name" value="Catalase"/>
</dbReference>
<evidence type="ECO:0000256" key="1">
    <source>
        <dbReference type="ARBA" id="ARBA00005329"/>
    </source>
</evidence>
<feature type="binding site" description="axial binding residue" evidence="8">
    <location>
        <position position="337"/>
    </location>
    <ligand>
        <name>heme</name>
        <dbReference type="ChEBI" id="CHEBI:30413"/>
    </ligand>
    <ligandPart>
        <name>Fe</name>
        <dbReference type="ChEBI" id="CHEBI:18248"/>
    </ligandPart>
</feature>
<dbReference type="InterPro" id="IPR020835">
    <property type="entry name" value="Catalase_sf"/>
</dbReference>
<keyword evidence="6 8" id="KW-0408">Iron</keyword>
<dbReference type="Proteomes" id="UP001369815">
    <property type="component" value="Unassembled WGS sequence"/>
</dbReference>
<dbReference type="AlphaFoldDB" id="A0AAX6MNN5"/>
<evidence type="ECO:0000256" key="2">
    <source>
        <dbReference type="ARBA" id="ARBA00022559"/>
    </source>
</evidence>
<dbReference type="InterPro" id="IPR024708">
    <property type="entry name" value="Catalase_AS"/>
</dbReference>
<dbReference type="SUPFAM" id="SSF56634">
    <property type="entry name" value="Heme-dependent catalase-like"/>
    <property type="match status" value="1"/>
</dbReference>
<dbReference type="GO" id="GO:0020037">
    <property type="term" value="F:heme binding"/>
    <property type="evidence" value="ECO:0007669"/>
    <property type="project" value="InterPro"/>
</dbReference>
<dbReference type="InterPro" id="IPR011614">
    <property type="entry name" value="Catalase_core"/>
</dbReference>
<dbReference type="EMBL" id="JBANMG010000004">
    <property type="protein sequence ID" value="KAK6954063.1"/>
    <property type="molecule type" value="Genomic_DNA"/>
</dbReference>
<accession>A0AAX6MNN5</accession>
<dbReference type="PRINTS" id="PR00067">
    <property type="entry name" value="CATALASE"/>
</dbReference>
<dbReference type="Pfam" id="PF00199">
    <property type="entry name" value="Catalase"/>
    <property type="match status" value="1"/>
</dbReference>
<comment type="cofactor">
    <cofactor evidence="8">
        <name>heme</name>
        <dbReference type="ChEBI" id="CHEBI:30413"/>
    </cofactor>
</comment>
<name>A0AAX6MNN5_9PEZI</name>
<dbReference type="GO" id="GO:0005739">
    <property type="term" value="C:mitochondrion"/>
    <property type="evidence" value="ECO:0007669"/>
    <property type="project" value="TreeGrafter"/>
</dbReference>
<dbReference type="PANTHER" id="PTHR11465">
    <property type="entry name" value="CATALASE"/>
    <property type="match status" value="1"/>
</dbReference>
<organism evidence="11 12">
    <name type="scientific">Daldinia eschscholtzii</name>
    <dbReference type="NCBI Taxonomy" id="292717"/>
    <lineage>
        <taxon>Eukaryota</taxon>
        <taxon>Fungi</taxon>
        <taxon>Dikarya</taxon>
        <taxon>Ascomycota</taxon>
        <taxon>Pezizomycotina</taxon>
        <taxon>Sordariomycetes</taxon>
        <taxon>Xylariomycetidae</taxon>
        <taxon>Xylariales</taxon>
        <taxon>Hypoxylaceae</taxon>
        <taxon>Daldinia</taxon>
    </lineage>
</organism>
<evidence type="ECO:0000313" key="12">
    <source>
        <dbReference type="Proteomes" id="UP001369815"/>
    </source>
</evidence>
<feature type="domain" description="Catalase core" evidence="10">
    <location>
        <begin position="9"/>
        <end position="392"/>
    </location>
</feature>
<evidence type="ECO:0000256" key="8">
    <source>
        <dbReference type="PIRSR" id="PIRSR038928-2"/>
    </source>
</evidence>
<sequence>MHSETPYYTLAEGQPLAKNDTSTQIRTGSGGGFVLLTSTQLIENLAHFARERIPERSVHAKAAGARGYFEVTEDISDLTDADFLTGIGKKTEVLARISTVAPERGSADTVRDFRGFAMKFKTAQGNQDFPVFFVRDPTKFPSLNRSHKRDPRTNIASSDMFWDFHVHNQESVHALMFVFGDRGLPSSVRHVNAYSGNTYKFTKSDGSYCYVRIHFLTNQGIRYFTDEEGAKLAGSEPDKHLADLQDSIKAGNFPSWDMYVQVIRPEDIADAPVDIFDMTKTWPLAKYPRRRVGRMVFDKNPSNWFAEIEQAAFSPSNMVSGIEPSPDPMLQARMFAYPDAARYRLGANYQFLPTNASKSEVYCPIERDGFMNFTTNYGGDPNYVGTKLKPVKFIRNGNTNQDGVVDGNDSKRNTSRFDHPLPDSGIPVVFSSEVTDKDFEQSTALWNVMGKQEGAQQRFVNNLSAHISAAQTQWIRDEVYAMFGRVDEGLGQMLKSTTEAAIKAKLGENLRAIEGH</sequence>
<feature type="region of interest" description="Disordered" evidence="9">
    <location>
        <begin position="399"/>
        <end position="418"/>
    </location>
</feature>
<dbReference type="SMART" id="SM01060">
    <property type="entry name" value="Catalase"/>
    <property type="match status" value="1"/>
</dbReference>
<dbReference type="Pfam" id="PF06628">
    <property type="entry name" value="Catalase-rel"/>
    <property type="match status" value="1"/>
</dbReference>
<evidence type="ECO:0000256" key="6">
    <source>
        <dbReference type="ARBA" id="ARBA00023004"/>
    </source>
</evidence>
<dbReference type="GO" id="GO:0042744">
    <property type="term" value="P:hydrogen peroxide catabolic process"/>
    <property type="evidence" value="ECO:0007669"/>
    <property type="project" value="UniProtKB-KW"/>
</dbReference>
<dbReference type="GO" id="GO:0004096">
    <property type="term" value="F:catalase activity"/>
    <property type="evidence" value="ECO:0007669"/>
    <property type="project" value="UniProtKB-EC"/>
</dbReference>
<dbReference type="GO" id="GO:0005777">
    <property type="term" value="C:peroxisome"/>
    <property type="evidence" value="ECO:0007669"/>
    <property type="project" value="TreeGrafter"/>
</dbReference>
<evidence type="ECO:0000256" key="5">
    <source>
        <dbReference type="ARBA" id="ARBA00023002"/>
    </source>
</evidence>
<dbReference type="PROSITE" id="PS00438">
    <property type="entry name" value="CATALASE_2"/>
    <property type="match status" value="1"/>
</dbReference>
<dbReference type="Gene3D" id="2.40.180.10">
    <property type="entry name" value="Catalase core domain"/>
    <property type="match status" value="1"/>
</dbReference>
<comment type="caution">
    <text evidence="11">The sequence shown here is derived from an EMBL/GenBank/DDBJ whole genome shotgun (WGS) entry which is preliminary data.</text>
</comment>
<keyword evidence="12" id="KW-1185">Reference proteome</keyword>
<evidence type="ECO:0000256" key="7">
    <source>
        <dbReference type="ARBA" id="ARBA00023324"/>
    </source>
</evidence>
<comment type="similarity">
    <text evidence="1">Belongs to the catalase family.</text>
</comment>
<dbReference type="InterPro" id="IPR010582">
    <property type="entry name" value="Catalase_immune_responsive"/>
</dbReference>
<dbReference type="PIRSF" id="PIRSF038928">
    <property type="entry name" value="Catalase_clade1-3"/>
    <property type="match status" value="1"/>
</dbReference>
<evidence type="ECO:0000256" key="4">
    <source>
        <dbReference type="ARBA" id="ARBA00022723"/>
    </source>
</evidence>
<reference evidence="11 12" key="1">
    <citation type="journal article" date="2024" name="Front Chem Biol">
        <title>Unveiling the potential of Daldinia eschscholtzii MFLUCC 19-0629 through bioactivity and bioinformatics studies for enhanced sustainable agriculture production.</title>
        <authorList>
            <person name="Brooks S."/>
            <person name="Weaver J.A."/>
            <person name="Klomchit A."/>
            <person name="Alharthi S.A."/>
            <person name="Onlamun T."/>
            <person name="Nurani R."/>
            <person name="Vong T.K."/>
            <person name="Alberti F."/>
            <person name="Greco C."/>
        </authorList>
    </citation>
    <scope>NUCLEOTIDE SEQUENCE [LARGE SCALE GENOMIC DNA]</scope>
    <source>
        <strain evidence="11">MFLUCC 19-0629</strain>
    </source>
</reference>
<dbReference type="GO" id="GO:0042542">
    <property type="term" value="P:response to hydrogen peroxide"/>
    <property type="evidence" value="ECO:0007669"/>
    <property type="project" value="TreeGrafter"/>
</dbReference>
<keyword evidence="7" id="KW-0376">Hydrogen peroxide</keyword>
<evidence type="ECO:0000256" key="3">
    <source>
        <dbReference type="ARBA" id="ARBA00022617"/>
    </source>
</evidence>
<evidence type="ECO:0000313" key="11">
    <source>
        <dbReference type="EMBL" id="KAK6954063.1"/>
    </source>
</evidence>
<gene>
    <name evidence="11" type="ORF">Daesc_004025</name>
</gene>
<dbReference type="GO" id="GO:0046872">
    <property type="term" value="F:metal ion binding"/>
    <property type="evidence" value="ECO:0007669"/>
    <property type="project" value="UniProtKB-KW"/>
</dbReference>
<evidence type="ECO:0000259" key="10">
    <source>
        <dbReference type="SMART" id="SM01060"/>
    </source>
</evidence>
<keyword evidence="5" id="KW-0560">Oxidoreductase</keyword>
<dbReference type="PROSITE" id="PS51402">
    <property type="entry name" value="CATALASE_3"/>
    <property type="match status" value="1"/>
</dbReference>
<evidence type="ECO:0000256" key="9">
    <source>
        <dbReference type="SAM" id="MobiDB-lite"/>
    </source>
</evidence>